<dbReference type="PROSITE" id="PS50089">
    <property type="entry name" value="ZF_RING_2"/>
    <property type="match status" value="1"/>
</dbReference>
<dbReference type="OrthoDB" id="6512771at2759"/>
<dbReference type="Gene3D" id="3.30.1370.50">
    <property type="entry name" value="R3H-like domain"/>
    <property type="match status" value="1"/>
</dbReference>
<sequence>MTSDSAPTAPVDTAATSSTAGRGRGRGRRDRHRARPRKPRQTNDTANDASTATTNSNNDNDSSQTGEQPSRQHRHARGRGRGRGRGAATAASLTRHVRVLGEATPDDSGREEGAGHTSAAASDAGNEGGNSNNAQRGRTRPPRARRPPRRPRRMAEPAGDEDLRATLTRTLSIDTHECMICCEVVYRRQATWSCDRCWAVFHLKCVRKWANNLLQQENATAWRCPGCQQPREEKPRNYRCFCGKHVDPEYSREHMPHSCGEPCGHMQRRAADANGSGQMNPDCRHPCSLPCHPGPCPPCAAMAPTTFCHCGKESYQVRCADYRPEGISCGEICDELLGCGKHTCERECHSGLCAPCGEREQQRCYCGRHSREAACGTGSPRDTVEAEHPEHAFTGYYSCGEQCHRWFDCGKHRCESTCHAETAASVACPFSPELVATCPCGKRPLTSLMDGQAARTACTDPIPTCEQACDRPLVCGHACRAPCHTGKCPPCEERVQVPCACHGSQIAMACHEQQQQQGDEQPRCNRVCGKLKECGKHRCNLRCCTYASDPDVHLCQHVCGKRLRCGVHRCEQLCHRGHCYPCLEATFDELSCPCGRTRLDPPIACGVTLPKCPYPCTRASSSCPHPVVPHECHPDDVACPPCVYLMARRCRCGREMVRNVPCYRDPAKITCGQVCGKLLGCGGHRCKQVCHSGPCDTVCTQRCGKRRPDCKHACQAPCHAPSICPVERVACEESIVVSCECGRLTETRKCAANGTSPVVMPLACDDECARLIRNRKLAEALQIEQFRRPVQESTHSYEDDLVAFSQNHIAFIRKLEIDLATYLDSKSSSPLYLPTMKADQRRAVHMLCQHYSMETTSIDPEPKRSVVVRRTRLSLAPTPLLSQVAGGHFPNPSVGRR</sequence>
<evidence type="ECO:0000256" key="8">
    <source>
        <dbReference type="ARBA" id="ARBA00023163"/>
    </source>
</evidence>
<protein>
    <recommendedName>
        <fullName evidence="17">R3H domain-containing protein</fullName>
    </recommendedName>
</protein>
<evidence type="ECO:0000256" key="7">
    <source>
        <dbReference type="ARBA" id="ARBA00023015"/>
    </source>
</evidence>
<dbReference type="PROSITE" id="PS51061">
    <property type="entry name" value="R3H"/>
    <property type="match status" value="1"/>
</dbReference>
<feature type="region of interest" description="Disordered" evidence="11">
    <location>
        <begin position="1"/>
        <end position="163"/>
    </location>
</feature>
<dbReference type="InterPro" id="IPR000967">
    <property type="entry name" value="Znf_NFX1"/>
</dbReference>
<keyword evidence="4" id="KW-0677">Repeat</keyword>
<keyword evidence="6" id="KW-0862">Zinc</keyword>
<organism evidence="15 16">
    <name type="scientific">Syncephalis pseudoplumigaleata</name>
    <dbReference type="NCBI Taxonomy" id="1712513"/>
    <lineage>
        <taxon>Eukaryota</taxon>
        <taxon>Fungi</taxon>
        <taxon>Fungi incertae sedis</taxon>
        <taxon>Zoopagomycota</taxon>
        <taxon>Zoopagomycotina</taxon>
        <taxon>Zoopagomycetes</taxon>
        <taxon>Zoopagales</taxon>
        <taxon>Piptocephalidaceae</taxon>
        <taxon>Syncephalis</taxon>
    </lineage>
</organism>
<evidence type="ECO:0000313" key="15">
    <source>
        <dbReference type="EMBL" id="RKP27619.1"/>
    </source>
</evidence>
<feature type="compositionally biased region" description="Basic residues" evidence="11">
    <location>
        <begin position="71"/>
        <end position="84"/>
    </location>
</feature>
<dbReference type="AlphaFoldDB" id="A0A4V1J279"/>
<dbReference type="InterPro" id="IPR034078">
    <property type="entry name" value="NFX1_fam"/>
</dbReference>
<evidence type="ECO:0000256" key="9">
    <source>
        <dbReference type="ARBA" id="ARBA00023242"/>
    </source>
</evidence>
<dbReference type="GO" id="GO:0000977">
    <property type="term" value="F:RNA polymerase II transcription regulatory region sequence-specific DNA binding"/>
    <property type="evidence" value="ECO:0007669"/>
    <property type="project" value="TreeGrafter"/>
</dbReference>
<keyword evidence="8" id="KW-0804">Transcription</keyword>
<reference evidence="16" key="1">
    <citation type="journal article" date="2018" name="Nat. Microbiol.">
        <title>Leveraging single-cell genomics to expand the fungal tree of life.</title>
        <authorList>
            <person name="Ahrendt S.R."/>
            <person name="Quandt C.A."/>
            <person name="Ciobanu D."/>
            <person name="Clum A."/>
            <person name="Salamov A."/>
            <person name="Andreopoulos B."/>
            <person name="Cheng J.F."/>
            <person name="Woyke T."/>
            <person name="Pelin A."/>
            <person name="Henrissat B."/>
            <person name="Reynolds N.K."/>
            <person name="Benny G.L."/>
            <person name="Smith M.E."/>
            <person name="James T.Y."/>
            <person name="Grigoriev I.V."/>
        </authorList>
    </citation>
    <scope>NUCLEOTIDE SEQUENCE [LARGE SCALE GENOMIC DNA]</scope>
    <source>
        <strain evidence="16">Benny S71-1</strain>
    </source>
</reference>
<keyword evidence="9" id="KW-0539">Nucleus</keyword>
<evidence type="ECO:0000256" key="3">
    <source>
        <dbReference type="ARBA" id="ARBA00022723"/>
    </source>
</evidence>
<dbReference type="InterPro" id="IPR036867">
    <property type="entry name" value="R3H_dom_sf"/>
</dbReference>
<evidence type="ECO:0000256" key="4">
    <source>
        <dbReference type="ARBA" id="ARBA00022737"/>
    </source>
</evidence>
<evidence type="ECO:0000313" key="16">
    <source>
        <dbReference type="Proteomes" id="UP000278143"/>
    </source>
</evidence>
<feature type="domain" description="PHD-type" evidence="12">
    <location>
        <begin position="175"/>
        <end position="230"/>
    </location>
</feature>
<keyword evidence="5 10" id="KW-0863">Zinc-finger</keyword>
<dbReference type="Pfam" id="PF01422">
    <property type="entry name" value="zf-NF-X1"/>
    <property type="match status" value="8"/>
</dbReference>
<feature type="compositionally biased region" description="Basic residues" evidence="11">
    <location>
        <begin position="23"/>
        <end position="40"/>
    </location>
</feature>
<dbReference type="PANTHER" id="PTHR12360:SF12">
    <property type="entry name" value="TRANSCRIPTIONAL REPRESSOR NF-X1"/>
    <property type="match status" value="1"/>
</dbReference>
<feature type="domain" description="RING-type" evidence="13">
    <location>
        <begin position="178"/>
        <end position="228"/>
    </location>
</feature>
<dbReference type="SUPFAM" id="SSF82708">
    <property type="entry name" value="R3H domain"/>
    <property type="match status" value="1"/>
</dbReference>
<dbReference type="InterPro" id="IPR001841">
    <property type="entry name" value="Znf_RING"/>
</dbReference>
<evidence type="ECO:0000256" key="6">
    <source>
        <dbReference type="ARBA" id="ARBA00022833"/>
    </source>
</evidence>
<feature type="domain" description="R3H" evidence="14">
    <location>
        <begin position="809"/>
        <end position="872"/>
    </location>
</feature>
<dbReference type="GO" id="GO:0005634">
    <property type="term" value="C:nucleus"/>
    <property type="evidence" value="ECO:0007669"/>
    <property type="project" value="UniProtKB-SubCell"/>
</dbReference>
<dbReference type="GO" id="GO:0008270">
    <property type="term" value="F:zinc ion binding"/>
    <property type="evidence" value="ECO:0007669"/>
    <property type="project" value="UniProtKB-KW"/>
</dbReference>
<comment type="subcellular location">
    <subcellularLocation>
        <location evidence="1">Nucleus</location>
    </subcellularLocation>
</comment>
<evidence type="ECO:0000256" key="10">
    <source>
        <dbReference type="PROSITE-ProRule" id="PRU00175"/>
    </source>
</evidence>
<evidence type="ECO:0000256" key="2">
    <source>
        <dbReference type="ARBA" id="ARBA00007269"/>
    </source>
</evidence>
<evidence type="ECO:0000256" key="1">
    <source>
        <dbReference type="ARBA" id="ARBA00004123"/>
    </source>
</evidence>
<gene>
    <name evidence="15" type="ORF">SYNPS1DRAFT_12399</name>
</gene>
<keyword evidence="7" id="KW-0805">Transcription regulation</keyword>
<comment type="similarity">
    <text evidence="2">Belongs to the NFX1 family.</text>
</comment>
<evidence type="ECO:0000259" key="12">
    <source>
        <dbReference type="PROSITE" id="PS50016"/>
    </source>
</evidence>
<dbReference type="CDD" id="cd02325">
    <property type="entry name" value="R3H"/>
    <property type="match status" value="1"/>
</dbReference>
<evidence type="ECO:0008006" key="17">
    <source>
        <dbReference type="Google" id="ProtNLM"/>
    </source>
</evidence>
<dbReference type="InterPro" id="IPR019787">
    <property type="entry name" value="Znf_PHD-finger"/>
</dbReference>
<dbReference type="EMBL" id="KZ989178">
    <property type="protein sequence ID" value="RKP27619.1"/>
    <property type="molecule type" value="Genomic_DNA"/>
</dbReference>
<dbReference type="PANTHER" id="PTHR12360">
    <property type="entry name" value="NUCLEAR TRANSCRIPTION FACTOR, X-BOX BINDING 1 NFX1"/>
    <property type="match status" value="1"/>
</dbReference>
<proteinExistence type="inferred from homology"/>
<evidence type="ECO:0000259" key="14">
    <source>
        <dbReference type="PROSITE" id="PS51061"/>
    </source>
</evidence>
<dbReference type="SUPFAM" id="SSF57903">
    <property type="entry name" value="FYVE/PHD zinc finger"/>
    <property type="match status" value="1"/>
</dbReference>
<dbReference type="Pfam" id="PF01424">
    <property type="entry name" value="R3H"/>
    <property type="match status" value="1"/>
</dbReference>
<evidence type="ECO:0000259" key="13">
    <source>
        <dbReference type="PROSITE" id="PS50089"/>
    </source>
</evidence>
<dbReference type="Proteomes" id="UP000278143">
    <property type="component" value="Unassembled WGS sequence"/>
</dbReference>
<dbReference type="SMART" id="SM00438">
    <property type="entry name" value="ZnF_NFX"/>
    <property type="match status" value="8"/>
</dbReference>
<accession>A0A4V1J279</accession>
<dbReference type="PROSITE" id="PS50016">
    <property type="entry name" value="ZF_PHD_2"/>
    <property type="match status" value="1"/>
</dbReference>
<dbReference type="InterPro" id="IPR001374">
    <property type="entry name" value="R3H_dom"/>
</dbReference>
<evidence type="ECO:0000256" key="5">
    <source>
        <dbReference type="ARBA" id="ARBA00022771"/>
    </source>
</evidence>
<feature type="compositionally biased region" description="Low complexity" evidence="11">
    <location>
        <begin position="42"/>
        <end position="63"/>
    </location>
</feature>
<dbReference type="InterPro" id="IPR011011">
    <property type="entry name" value="Znf_FYVE_PHD"/>
</dbReference>
<feature type="compositionally biased region" description="Basic residues" evidence="11">
    <location>
        <begin position="137"/>
        <end position="152"/>
    </location>
</feature>
<keyword evidence="16" id="KW-1185">Reference proteome</keyword>
<dbReference type="GO" id="GO:0000122">
    <property type="term" value="P:negative regulation of transcription by RNA polymerase II"/>
    <property type="evidence" value="ECO:0007669"/>
    <property type="project" value="TreeGrafter"/>
</dbReference>
<dbReference type="CDD" id="cd06008">
    <property type="entry name" value="NF-X1-zinc-finger"/>
    <property type="match status" value="4"/>
</dbReference>
<evidence type="ECO:0000256" key="11">
    <source>
        <dbReference type="SAM" id="MobiDB-lite"/>
    </source>
</evidence>
<dbReference type="GO" id="GO:0000981">
    <property type="term" value="F:DNA-binding transcription factor activity, RNA polymerase II-specific"/>
    <property type="evidence" value="ECO:0007669"/>
    <property type="project" value="TreeGrafter"/>
</dbReference>
<keyword evidence="3" id="KW-0479">Metal-binding</keyword>
<name>A0A4V1J279_9FUNG</name>
<dbReference type="SMART" id="SM00393">
    <property type="entry name" value="R3H"/>
    <property type="match status" value="1"/>
</dbReference>